<dbReference type="OrthoDB" id="3393679at2"/>
<protein>
    <recommendedName>
        <fullName evidence="3">Bacterial spore germination immunoglobulin-like domain-containing protein</fullName>
    </recommendedName>
</protein>
<evidence type="ECO:0000259" key="3">
    <source>
        <dbReference type="Pfam" id="PF10648"/>
    </source>
</evidence>
<sequence>MFRKIIGVLLLALILTAFGCGTAPQEDGEAGTARSGDEAAEETVDGTTTRTEQDREATTGVLPEDETTAGQAGSDEEEQYAGGQTADEAPAAAGGPDFTAAVQMRGGSSTEANGILAVRFGSHEGFERAVIDLGSGNSPAGRVPEWTISSPEGEGYVRVSLPSVNSTLVSDGLFPGDVLRDFYVVRSPDGGMFVDLIARQGFLYRVIELSDPARLVVDFKPSGIPLAVPLPVREGNTVLVSPASGARVSSPLTVSGYSRNFEATNVVILRDAGGEVIAEKTVQGNDWSATWGYFDTTLDFPPFRGEGTLQVGALSARDGSFEGVSIPISSGR</sequence>
<dbReference type="PROSITE" id="PS51257">
    <property type="entry name" value="PROKAR_LIPOPROTEIN"/>
    <property type="match status" value="1"/>
</dbReference>
<keyword evidence="5" id="KW-1185">Reference proteome</keyword>
<evidence type="ECO:0000256" key="1">
    <source>
        <dbReference type="SAM" id="MobiDB-lite"/>
    </source>
</evidence>
<feature type="chain" id="PRO_5038742800" description="Bacterial spore germination immunoglobulin-like domain-containing protein" evidence="2">
    <location>
        <begin position="20"/>
        <end position="332"/>
    </location>
</feature>
<feature type="signal peptide" evidence="2">
    <location>
        <begin position="1"/>
        <end position="19"/>
    </location>
</feature>
<dbReference type="InterPro" id="IPR018911">
    <property type="entry name" value="Gmad2_Ig-like_dom"/>
</dbReference>
<gene>
    <name evidence="4" type="ORF">E0L93_14635</name>
</gene>
<feature type="compositionally biased region" description="Low complexity" evidence="1">
    <location>
        <begin position="81"/>
        <end position="95"/>
    </location>
</feature>
<dbReference type="RefSeq" id="WP_132692819.1">
    <property type="nucleotide sequence ID" value="NZ_SKBU01000038.1"/>
</dbReference>
<reference evidence="4 5" key="1">
    <citation type="submission" date="2019-03" db="EMBL/GenBank/DDBJ databases">
        <title>Whole genome sequence of a novel Rubrobacter taiwanensis strain, isolated from Yellowstone National Park.</title>
        <authorList>
            <person name="Freed S."/>
            <person name="Ramaley R.F."/>
            <person name="Kyndt J.A."/>
        </authorList>
    </citation>
    <scope>NUCLEOTIDE SEQUENCE [LARGE SCALE GENOMIC DNA]</scope>
    <source>
        <strain evidence="4 5">Yellowstone</strain>
    </source>
</reference>
<dbReference type="Proteomes" id="UP000295244">
    <property type="component" value="Unassembled WGS sequence"/>
</dbReference>
<proteinExistence type="predicted"/>
<name>A0A4R1B9P9_9ACTN</name>
<evidence type="ECO:0000313" key="4">
    <source>
        <dbReference type="EMBL" id="TCJ13651.1"/>
    </source>
</evidence>
<evidence type="ECO:0000256" key="2">
    <source>
        <dbReference type="SAM" id="SignalP"/>
    </source>
</evidence>
<feature type="region of interest" description="Disordered" evidence="1">
    <location>
        <begin position="23"/>
        <end position="101"/>
    </location>
</feature>
<accession>A0A4R1B9P9</accession>
<dbReference type="AlphaFoldDB" id="A0A4R1B9P9"/>
<feature type="domain" description="Bacterial spore germination immunoglobulin-like" evidence="3">
    <location>
        <begin position="240"/>
        <end position="320"/>
    </location>
</feature>
<dbReference type="EMBL" id="SKBU01000038">
    <property type="protein sequence ID" value="TCJ13651.1"/>
    <property type="molecule type" value="Genomic_DNA"/>
</dbReference>
<comment type="caution">
    <text evidence="4">The sequence shown here is derived from an EMBL/GenBank/DDBJ whole genome shotgun (WGS) entry which is preliminary data.</text>
</comment>
<evidence type="ECO:0000313" key="5">
    <source>
        <dbReference type="Proteomes" id="UP000295244"/>
    </source>
</evidence>
<organism evidence="4 5">
    <name type="scientific">Rubrobacter taiwanensis</name>
    <dbReference type="NCBI Taxonomy" id="185139"/>
    <lineage>
        <taxon>Bacteria</taxon>
        <taxon>Bacillati</taxon>
        <taxon>Actinomycetota</taxon>
        <taxon>Rubrobacteria</taxon>
        <taxon>Rubrobacterales</taxon>
        <taxon>Rubrobacteraceae</taxon>
        <taxon>Rubrobacter</taxon>
    </lineage>
</organism>
<dbReference type="Pfam" id="PF10648">
    <property type="entry name" value="Gmad2"/>
    <property type="match status" value="1"/>
</dbReference>
<keyword evidence="2" id="KW-0732">Signal</keyword>